<keyword evidence="1" id="KW-1185">Reference proteome</keyword>
<protein>
    <submittedName>
        <fullName evidence="2">Reverse transcriptase domain-containing protein</fullName>
    </submittedName>
</protein>
<evidence type="ECO:0000313" key="1">
    <source>
        <dbReference type="Proteomes" id="UP000036681"/>
    </source>
</evidence>
<dbReference type="Gene3D" id="3.10.450.50">
    <property type="match status" value="1"/>
</dbReference>
<dbReference type="InterPro" id="IPR032710">
    <property type="entry name" value="NTF2-like_dom_sf"/>
</dbReference>
<accession>A0A0M3I0W4</accession>
<dbReference type="WBParaSite" id="ALUE_0000983101-mRNA-1">
    <property type="protein sequence ID" value="ALUE_0000983101-mRNA-1"/>
    <property type="gene ID" value="ALUE_0000983101"/>
</dbReference>
<dbReference type="AlphaFoldDB" id="A0A0M3I0W4"/>
<reference evidence="2" key="1">
    <citation type="submission" date="2016-05" db="UniProtKB">
        <authorList>
            <consortium name="WormBaseParasite"/>
        </authorList>
    </citation>
    <scope>IDENTIFICATION</scope>
</reference>
<evidence type="ECO:0000313" key="2">
    <source>
        <dbReference type="WBParaSite" id="ALUE_0000983101-mRNA-1"/>
    </source>
</evidence>
<proteinExistence type="predicted"/>
<name>A0A0M3I0W4_ASCLU</name>
<dbReference type="Proteomes" id="UP000036681">
    <property type="component" value="Unplaced"/>
</dbReference>
<organism evidence="1 2">
    <name type="scientific">Ascaris lumbricoides</name>
    <name type="common">Giant roundworm</name>
    <dbReference type="NCBI Taxonomy" id="6252"/>
    <lineage>
        <taxon>Eukaryota</taxon>
        <taxon>Metazoa</taxon>
        <taxon>Ecdysozoa</taxon>
        <taxon>Nematoda</taxon>
        <taxon>Chromadorea</taxon>
        <taxon>Rhabditida</taxon>
        <taxon>Spirurina</taxon>
        <taxon>Ascaridomorpha</taxon>
        <taxon>Ascaridoidea</taxon>
        <taxon>Ascarididae</taxon>
        <taxon>Ascaris</taxon>
    </lineage>
</organism>
<sequence>MLDEVSAHGGGMEDERKQLLDSLSHTHYIVRSSHNAIQTNSNKLSECIIKEDVNAILAFYDDDIELLEMSAPICRGIEALRIYYETMKKIGLRVEERKPTELHTLSPFIVIERGRYNIRRSRSKLIEGRYFALWINRKSWKIIQECRVPHT</sequence>
<dbReference type="SUPFAM" id="SSF54427">
    <property type="entry name" value="NTF2-like"/>
    <property type="match status" value="1"/>
</dbReference>